<sequence>MGVNDARLTNDDLRHQILNTIFGWNKEVKDLIRDEMSRHLQGFARRIILANWLGCINPDIVNVNFENMASSDWMLRAVSGIGEHASPQKLCHAYVQRLLEAIDLRAAVTIMLGMGNHNDAIEVHIPHKRYMEALILSFGDSLLAGDGGRSPIAVGVTPITDSAGSPPLSHASNSEVTASFLRPSNNSRFNAHGSA</sequence>
<comment type="caution">
    <text evidence="2">The sequence shown here is derived from an EMBL/GenBank/DDBJ whole genome shotgun (WGS) entry which is preliminary data.</text>
</comment>
<gene>
    <name evidence="2" type="ORF">FAGAP_945</name>
</gene>
<keyword evidence="3" id="KW-1185">Reference proteome</keyword>
<name>A0A9P5EAR5_9HYPO</name>
<feature type="region of interest" description="Disordered" evidence="1">
    <location>
        <begin position="163"/>
        <end position="185"/>
    </location>
</feature>
<dbReference type="OrthoDB" id="5078203at2759"/>
<accession>A0A9P5EAR5</accession>
<dbReference type="Proteomes" id="UP000737391">
    <property type="component" value="Unassembled WGS sequence"/>
</dbReference>
<organism evidence="2 3">
    <name type="scientific">Fusarium agapanthi</name>
    <dbReference type="NCBI Taxonomy" id="1803897"/>
    <lineage>
        <taxon>Eukaryota</taxon>
        <taxon>Fungi</taxon>
        <taxon>Dikarya</taxon>
        <taxon>Ascomycota</taxon>
        <taxon>Pezizomycotina</taxon>
        <taxon>Sordariomycetes</taxon>
        <taxon>Hypocreomycetidae</taxon>
        <taxon>Hypocreales</taxon>
        <taxon>Nectriaceae</taxon>
        <taxon>Fusarium</taxon>
        <taxon>Fusarium fujikuroi species complex</taxon>
    </lineage>
</organism>
<dbReference type="AlphaFoldDB" id="A0A9P5EAR5"/>
<proteinExistence type="predicted"/>
<evidence type="ECO:0000313" key="3">
    <source>
        <dbReference type="Proteomes" id="UP000737391"/>
    </source>
</evidence>
<feature type="compositionally biased region" description="Polar residues" evidence="1">
    <location>
        <begin position="170"/>
        <end position="185"/>
    </location>
</feature>
<protein>
    <submittedName>
        <fullName evidence="2">Uncharacterized protein</fullName>
    </submittedName>
</protein>
<evidence type="ECO:0000313" key="2">
    <source>
        <dbReference type="EMBL" id="KAF4502835.1"/>
    </source>
</evidence>
<reference evidence="2" key="1">
    <citation type="submission" date="2020-01" db="EMBL/GenBank/DDBJ databases">
        <title>Identification and distribution of gene clusters putatively required for synthesis of sphingolipid metabolism inhibitors in phylogenetically diverse species of the filamentous fungus Fusarium.</title>
        <authorList>
            <person name="Kim H.-S."/>
            <person name="Busman M."/>
            <person name="Brown D.W."/>
            <person name="Divon H."/>
            <person name="Uhlig S."/>
            <person name="Proctor R.H."/>
        </authorList>
    </citation>
    <scope>NUCLEOTIDE SEQUENCE</scope>
    <source>
        <strain evidence="2">NRRL 31653</strain>
    </source>
</reference>
<evidence type="ECO:0000256" key="1">
    <source>
        <dbReference type="SAM" id="MobiDB-lite"/>
    </source>
</evidence>
<dbReference type="EMBL" id="LUFC02000054">
    <property type="protein sequence ID" value="KAF4502835.1"/>
    <property type="molecule type" value="Genomic_DNA"/>
</dbReference>